<sequence>MVVGCSIFLVSVDAAKGDQWRSLAVMLQTVLGSVFGYVLVANMVLYMYCKELNNDENLVLQTGGEKMTNDSQMHDTATTVAAASIATKSRTNALPVMAPAEKPGKFAGIDFKRWQQKIFFYLITLCLQRFTFEEAPEVPEGTSEQERFVIVEA</sequence>
<reference evidence="2 3" key="2">
    <citation type="journal article" date="2017" name="Genome Biol.">
        <title>New reference genome sequences of hot pepper reveal the massive evolution of plant disease-resistance genes by retroduplication.</title>
        <authorList>
            <person name="Kim S."/>
            <person name="Park J."/>
            <person name="Yeom S.I."/>
            <person name="Kim Y.M."/>
            <person name="Seo E."/>
            <person name="Kim K.T."/>
            <person name="Kim M.S."/>
            <person name="Lee J.M."/>
            <person name="Cheong K."/>
            <person name="Shin H.S."/>
            <person name="Kim S.B."/>
            <person name="Han K."/>
            <person name="Lee J."/>
            <person name="Park M."/>
            <person name="Lee H.A."/>
            <person name="Lee H.Y."/>
            <person name="Lee Y."/>
            <person name="Oh S."/>
            <person name="Lee J.H."/>
            <person name="Choi E."/>
            <person name="Choi E."/>
            <person name="Lee S.E."/>
            <person name="Jeon J."/>
            <person name="Kim H."/>
            <person name="Choi G."/>
            <person name="Song H."/>
            <person name="Lee J."/>
            <person name="Lee S.C."/>
            <person name="Kwon J.K."/>
            <person name="Lee H.Y."/>
            <person name="Koo N."/>
            <person name="Hong Y."/>
            <person name="Kim R.W."/>
            <person name="Kang W.H."/>
            <person name="Huh J.H."/>
            <person name="Kang B.C."/>
            <person name="Yang T.J."/>
            <person name="Lee Y.H."/>
            <person name="Bennetzen J.L."/>
            <person name="Choi D."/>
        </authorList>
    </citation>
    <scope>NUCLEOTIDE SEQUENCE [LARGE SCALE GENOMIC DNA]</scope>
    <source>
        <strain evidence="3">cv. CM334</strain>
    </source>
</reference>
<evidence type="ECO:0000313" key="3">
    <source>
        <dbReference type="Proteomes" id="UP000222542"/>
    </source>
</evidence>
<keyword evidence="1" id="KW-0472">Membrane</keyword>
<proteinExistence type="predicted"/>
<evidence type="ECO:0000313" key="2">
    <source>
        <dbReference type="EMBL" id="PHT67748.1"/>
    </source>
</evidence>
<keyword evidence="1" id="KW-1133">Transmembrane helix</keyword>
<comment type="caution">
    <text evidence="2">The sequence shown here is derived from an EMBL/GenBank/DDBJ whole genome shotgun (WGS) entry which is preliminary data.</text>
</comment>
<dbReference type="Gramene" id="PHT67748">
    <property type="protein sequence ID" value="PHT67748"/>
    <property type="gene ID" value="T459_27235"/>
</dbReference>
<organism evidence="2 3">
    <name type="scientific">Capsicum annuum</name>
    <name type="common">Capsicum pepper</name>
    <dbReference type="NCBI Taxonomy" id="4072"/>
    <lineage>
        <taxon>Eukaryota</taxon>
        <taxon>Viridiplantae</taxon>
        <taxon>Streptophyta</taxon>
        <taxon>Embryophyta</taxon>
        <taxon>Tracheophyta</taxon>
        <taxon>Spermatophyta</taxon>
        <taxon>Magnoliopsida</taxon>
        <taxon>eudicotyledons</taxon>
        <taxon>Gunneridae</taxon>
        <taxon>Pentapetalae</taxon>
        <taxon>asterids</taxon>
        <taxon>lamiids</taxon>
        <taxon>Solanales</taxon>
        <taxon>Solanaceae</taxon>
        <taxon>Solanoideae</taxon>
        <taxon>Capsiceae</taxon>
        <taxon>Capsicum</taxon>
    </lineage>
</organism>
<protein>
    <submittedName>
        <fullName evidence="2">Uncharacterized protein</fullName>
    </submittedName>
</protein>
<keyword evidence="1" id="KW-0812">Transmembrane</keyword>
<evidence type="ECO:0000256" key="1">
    <source>
        <dbReference type="SAM" id="Phobius"/>
    </source>
</evidence>
<feature type="transmembrane region" description="Helical" evidence="1">
    <location>
        <begin position="24"/>
        <end position="48"/>
    </location>
</feature>
<dbReference type="EMBL" id="AYRZ02000011">
    <property type="protein sequence ID" value="PHT67748.1"/>
    <property type="molecule type" value="Genomic_DNA"/>
</dbReference>
<accession>A0A2G2YDC7</accession>
<dbReference type="AlphaFoldDB" id="A0A2G2YDC7"/>
<reference evidence="2 3" key="1">
    <citation type="journal article" date="2014" name="Nat. Genet.">
        <title>Genome sequence of the hot pepper provides insights into the evolution of pungency in Capsicum species.</title>
        <authorList>
            <person name="Kim S."/>
            <person name="Park M."/>
            <person name="Yeom S.I."/>
            <person name="Kim Y.M."/>
            <person name="Lee J.M."/>
            <person name="Lee H.A."/>
            <person name="Seo E."/>
            <person name="Choi J."/>
            <person name="Cheong K."/>
            <person name="Kim K.T."/>
            <person name="Jung K."/>
            <person name="Lee G.W."/>
            <person name="Oh S.K."/>
            <person name="Bae C."/>
            <person name="Kim S.B."/>
            <person name="Lee H.Y."/>
            <person name="Kim S.Y."/>
            <person name="Kim M.S."/>
            <person name="Kang B.C."/>
            <person name="Jo Y.D."/>
            <person name="Yang H.B."/>
            <person name="Jeong H.J."/>
            <person name="Kang W.H."/>
            <person name="Kwon J.K."/>
            <person name="Shin C."/>
            <person name="Lim J.Y."/>
            <person name="Park J.H."/>
            <person name="Huh J.H."/>
            <person name="Kim J.S."/>
            <person name="Kim B.D."/>
            <person name="Cohen O."/>
            <person name="Paran I."/>
            <person name="Suh M.C."/>
            <person name="Lee S.B."/>
            <person name="Kim Y.K."/>
            <person name="Shin Y."/>
            <person name="Noh S.J."/>
            <person name="Park J."/>
            <person name="Seo Y.S."/>
            <person name="Kwon S.Y."/>
            <person name="Kim H.A."/>
            <person name="Park J.M."/>
            <person name="Kim H.J."/>
            <person name="Choi S.B."/>
            <person name="Bosland P.W."/>
            <person name="Reeves G."/>
            <person name="Jo S.H."/>
            <person name="Lee B.W."/>
            <person name="Cho H.T."/>
            <person name="Choi H.S."/>
            <person name="Lee M.S."/>
            <person name="Yu Y."/>
            <person name="Do Choi Y."/>
            <person name="Park B.S."/>
            <person name="van Deynze A."/>
            <person name="Ashrafi H."/>
            <person name="Hill T."/>
            <person name="Kim W.T."/>
            <person name="Pai H.S."/>
            <person name="Ahn H.K."/>
            <person name="Yeam I."/>
            <person name="Giovannoni J.J."/>
            <person name="Rose J.K."/>
            <person name="Sorensen I."/>
            <person name="Lee S.J."/>
            <person name="Kim R.W."/>
            <person name="Choi I.Y."/>
            <person name="Choi B.S."/>
            <person name="Lim J.S."/>
            <person name="Lee Y.H."/>
            <person name="Choi D."/>
        </authorList>
    </citation>
    <scope>NUCLEOTIDE SEQUENCE [LARGE SCALE GENOMIC DNA]</scope>
    <source>
        <strain evidence="3">cv. CM334</strain>
    </source>
</reference>
<dbReference type="Proteomes" id="UP000222542">
    <property type="component" value="Unassembled WGS sequence"/>
</dbReference>
<name>A0A2G2YDC7_CAPAN</name>
<keyword evidence="3" id="KW-1185">Reference proteome</keyword>
<gene>
    <name evidence="2" type="ORF">T459_27235</name>
</gene>